<feature type="chain" id="PRO_5021031467" evidence="3">
    <location>
        <begin position="27"/>
        <end position="638"/>
    </location>
</feature>
<comment type="caution">
    <text evidence="5">The sequence shown here is derived from an EMBL/GenBank/DDBJ whole genome shotgun (WGS) entry which is preliminary data.</text>
</comment>
<evidence type="ECO:0000313" key="5">
    <source>
        <dbReference type="EMBL" id="TDQ36917.1"/>
    </source>
</evidence>
<dbReference type="GO" id="GO:0030288">
    <property type="term" value="C:outer membrane-bounded periplasmic space"/>
    <property type="evidence" value="ECO:0007669"/>
    <property type="project" value="TreeGrafter"/>
</dbReference>
<dbReference type="Gene3D" id="3.30.457.10">
    <property type="entry name" value="Copper amine oxidase-like, N-terminal domain"/>
    <property type="match status" value="1"/>
</dbReference>
<evidence type="ECO:0000259" key="4">
    <source>
        <dbReference type="PROSITE" id="PS51781"/>
    </source>
</evidence>
<dbReference type="GO" id="GO:0008745">
    <property type="term" value="F:N-acetylmuramoyl-L-alanine amidase activity"/>
    <property type="evidence" value="ECO:0007669"/>
    <property type="project" value="InterPro"/>
</dbReference>
<dbReference type="InterPro" id="IPR012854">
    <property type="entry name" value="Cu_amine_oxidase-like_N"/>
</dbReference>
<feature type="domain" description="SH3b" evidence="4">
    <location>
        <begin position="293"/>
        <end position="355"/>
    </location>
</feature>
<dbReference type="InterPro" id="IPR002508">
    <property type="entry name" value="MurNAc-LAA_cat"/>
</dbReference>
<evidence type="ECO:0000313" key="6">
    <source>
        <dbReference type="Proteomes" id="UP000295632"/>
    </source>
</evidence>
<organism evidence="5 6">
    <name type="scientific">Aureibacillus halotolerans</name>
    <dbReference type="NCBI Taxonomy" id="1508390"/>
    <lineage>
        <taxon>Bacteria</taxon>
        <taxon>Bacillati</taxon>
        <taxon>Bacillota</taxon>
        <taxon>Bacilli</taxon>
        <taxon>Bacillales</taxon>
        <taxon>Bacillaceae</taxon>
        <taxon>Aureibacillus</taxon>
    </lineage>
</organism>
<dbReference type="Gene3D" id="3.40.630.40">
    <property type="entry name" value="Zn-dependent exopeptidases"/>
    <property type="match status" value="1"/>
</dbReference>
<dbReference type="RefSeq" id="WP_166639348.1">
    <property type="nucleotide sequence ID" value="NZ_SNYJ01000015.1"/>
</dbReference>
<keyword evidence="2" id="KW-0961">Cell wall biogenesis/degradation</keyword>
<dbReference type="SUPFAM" id="SSF50044">
    <property type="entry name" value="SH3-domain"/>
    <property type="match status" value="1"/>
</dbReference>
<keyword evidence="3" id="KW-0732">Signal</keyword>
<dbReference type="Pfam" id="PF07833">
    <property type="entry name" value="Cu_amine_oxidN1"/>
    <property type="match status" value="1"/>
</dbReference>
<dbReference type="GO" id="GO:0009253">
    <property type="term" value="P:peptidoglycan catabolic process"/>
    <property type="evidence" value="ECO:0007669"/>
    <property type="project" value="InterPro"/>
</dbReference>
<feature type="domain" description="SH3b" evidence="4">
    <location>
        <begin position="225"/>
        <end position="287"/>
    </location>
</feature>
<evidence type="ECO:0000256" key="3">
    <source>
        <dbReference type="SAM" id="SignalP"/>
    </source>
</evidence>
<keyword evidence="6" id="KW-1185">Reference proteome</keyword>
<dbReference type="SMART" id="SM00287">
    <property type="entry name" value="SH3b"/>
    <property type="match status" value="3"/>
</dbReference>
<dbReference type="SMART" id="SM00646">
    <property type="entry name" value="Ami_3"/>
    <property type="match status" value="1"/>
</dbReference>
<dbReference type="InterPro" id="IPR036028">
    <property type="entry name" value="SH3-like_dom_sf"/>
</dbReference>
<name>A0A4V3D4P0_9BACI</name>
<reference evidence="5 6" key="1">
    <citation type="submission" date="2019-03" db="EMBL/GenBank/DDBJ databases">
        <title>Genomic Encyclopedia of Type Strains, Phase IV (KMG-IV): sequencing the most valuable type-strain genomes for metagenomic binning, comparative biology and taxonomic classification.</title>
        <authorList>
            <person name="Goeker M."/>
        </authorList>
    </citation>
    <scope>NUCLEOTIDE SEQUENCE [LARGE SCALE GENOMIC DNA]</scope>
    <source>
        <strain evidence="5 6">DSM 28697</strain>
    </source>
</reference>
<dbReference type="PANTHER" id="PTHR30404:SF0">
    <property type="entry name" value="N-ACETYLMURAMOYL-L-ALANINE AMIDASE AMIC"/>
    <property type="match status" value="1"/>
</dbReference>
<dbReference type="AlphaFoldDB" id="A0A4V3D4P0"/>
<proteinExistence type="predicted"/>
<dbReference type="Pfam" id="PF08239">
    <property type="entry name" value="SH3_3"/>
    <property type="match status" value="3"/>
</dbReference>
<dbReference type="EMBL" id="SNYJ01000015">
    <property type="protein sequence ID" value="TDQ36917.1"/>
    <property type="molecule type" value="Genomic_DNA"/>
</dbReference>
<feature type="signal peptide" evidence="3">
    <location>
        <begin position="1"/>
        <end position="26"/>
    </location>
</feature>
<dbReference type="InterPro" id="IPR036582">
    <property type="entry name" value="Mao_N_sf"/>
</dbReference>
<dbReference type="SUPFAM" id="SSF53187">
    <property type="entry name" value="Zn-dependent exopeptidases"/>
    <property type="match status" value="1"/>
</dbReference>
<dbReference type="Gene3D" id="2.30.30.40">
    <property type="entry name" value="SH3 Domains"/>
    <property type="match status" value="3"/>
</dbReference>
<dbReference type="PANTHER" id="PTHR30404">
    <property type="entry name" value="N-ACETYLMURAMOYL-L-ALANINE AMIDASE"/>
    <property type="match status" value="1"/>
</dbReference>
<dbReference type="Pfam" id="PF01520">
    <property type="entry name" value="Amidase_3"/>
    <property type="match status" value="1"/>
</dbReference>
<dbReference type="InterPro" id="IPR050695">
    <property type="entry name" value="N-acetylmuramoyl_amidase_3"/>
</dbReference>
<feature type="domain" description="SH3b" evidence="4">
    <location>
        <begin position="27"/>
        <end position="89"/>
    </location>
</feature>
<accession>A0A4V3D4P0</accession>
<protein>
    <submittedName>
        <fullName evidence="5">N-acetylmuramoyl-L-alanine amidase</fullName>
    </submittedName>
</protein>
<dbReference type="GO" id="GO:0071555">
    <property type="term" value="P:cell wall organization"/>
    <property type="evidence" value="ECO:0007669"/>
    <property type="project" value="UniProtKB-KW"/>
</dbReference>
<evidence type="ECO:0000256" key="2">
    <source>
        <dbReference type="ARBA" id="ARBA00023316"/>
    </source>
</evidence>
<dbReference type="Proteomes" id="UP000295632">
    <property type="component" value="Unassembled WGS sequence"/>
</dbReference>
<evidence type="ECO:0000256" key="1">
    <source>
        <dbReference type="ARBA" id="ARBA00022801"/>
    </source>
</evidence>
<dbReference type="SUPFAM" id="SSF55383">
    <property type="entry name" value="Copper amine oxidase, domain N"/>
    <property type="match status" value="1"/>
</dbReference>
<dbReference type="CDD" id="cd02696">
    <property type="entry name" value="MurNAc-LAA"/>
    <property type="match status" value="1"/>
</dbReference>
<dbReference type="InterPro" id="IPR003646">
    <property type="entry name" value="SH3-like_bac-type"/>
</dbReference>
<gene>
    <name evidence="5" type="ORF">EV213_11510</name>
</gene>
<keyword evidence="1" id="KW-0378">Hydrolase</keyword>
<sequence length="638" mass="68699">MGKSRRILQAFLVVLAVFLFTGQADAAEKGTVTGNNLNVRSAPSLDGSVLGKLQNGDQVQVTGKQNDWLEITYNGQKAFAHKAYISVANQTSGAFAISVNGKAVKPPTTPVMKDNHLLVPFRVISEALGVTVRWDNDTRQVFAKDNGKKVIMTVGSTKVNVAGETVTTPIAPSIQNDYTLIPLRFFSEAFGANVHWDQDTQSVTIKRNENSNTPPPNPSDTPNPIMTNTIQANGTELKKTPIASSSTLATLNKGAKVDVLKNDGNWLYVSYNGEKGYIHSSAVSASQSPEVSGMTLKVTATSLNVRSSGSASSQKLGALTKGQEAKVLEMNDTWAKVQSGSLVGWVHTGYVTLYKNGELIRFLSAPEKIDGNGRTTFVWHKQGNVNTRQIMTDNGVAISTNANSIGSFPFQHPGIKSVNTTDGSYGKQIQVILAPGYHYVVRHSGGDVQLDILPSGLSGKKIVLDAGHGGRDNGATGVTGLLEKTLNLDVTKKLKAKLEAAGATVIESRPDGAYVSLSGRVDIAHQNGGDAFISIHSDSFSATSHGSTSFYHSGENPSWQQSKKMSDLAIHYLSSELGTHNRGSKDQSFHVIRETNIPAILIEVAFLSNPNEEHLLKQDWFREKAADALFKTLQAYYK</sequence>
<dbReference type="PROSITE" id="PS51781">
    <property type="entry name" value="SH3B"/>
    <property type="match status" value="3"/>
</dbReference>